<evidence type="ECO:0000256" key="1">
    <source>
        <dbReference type="ARBA" id="ARBA00008828"/>
    </source>
</evidence>
<dbReference type="Gene3D" id="1.25.10.10">
    <property type="entry name" value="Leucine-rich Repeat Variant"/>
    <property type="match status" value="1"/>
</dbReference>
<dbReference type="EMBL" id="QEFC01001523">
    <property type="protein sequence ID" value="KAE9457247.1"/>
    <property type="molecule type" value="Genomic_DNA"/>
</dbReference>
<organism evidence="4 5">
    <name type="scientific">Rhododendron williamsianum</name>
    <dbReference type="NCBI Taxonomy" id="262921"/>
    <lineage>
        <taxon>Eukaryota</taxon>
        <taxon>Viridiplantae</taxon>
        <taxon>Streptophyta</taxon>
        <taxon>Embryophyta</taxon>
        <taxon>Tracheophyta</taxon>
        <taxon>Spermatophyta</taxon>
        <taxon>Magnoliopsida</taxon>
        <taxon>eudicotyledons</taxon>
        <taxon>Gunneridae</taxon>
        <taxon>Pentapetalae</taxon>
        <taxon>asterids</taxon>
        <taxon>Ericales</taxon>
        <taxon>Ericaceae</taxon>
        <taxon>Ericoideae</taxon>
        <taxon>Rhodoreae</taxon>
        <taxon>Rhododendron</taxon>
    </lineage>
</organism>
<dbReference type="InterPro" id="IPR011989">
    <property type="entry name" value="ARM-like"/>
</dbReference>
<protein>
    <recommendedName>
        <fullName evidence="3">Interferon-related developmental regulator N-terminal domain-containing protein</fullName>
    </recommendedName>
</protein>
<feature type="domain" description="Interferon-related developmental regulator N-terminal" evidence="3">
    <location>
        <begin position="149"/>
        <end position="190"/>
    </location>
</feature>
<keyword evidence="5" id="KW-1185">Reference proteome</keyword>
<feature type="domain" description="Interferon-related developmental regulator N-terminal" evidence="3">
    <location>
        <begin position="20"/>
        <end position="148"/>
    </location>
</feature>
<dbReference type="PANTHER" id="PTHR12354:SF1">
    <property type="entry name" value="INTERFERON-RELATED DEVELOPMENTAL REGULATOR 1"/>
    <property type="match status" value="1"/>
</dbReference>
<feature type="compositionally biased region" description="Low complexity" evidence="2">
    <location>
        <begin position="17"/>
        <end position="27"/>
    </location>
</feature>
<sequence>SSQRRNAAMLDTDDTDSVSSSSTVGTDNMLVSGMEEVQLDKDSLLDQSLDALYEKRGSTREKALAAVIEAFNSSLQHEFVEKKFVTLLHQCLNSIKRGSAKEISLASHAIGLLALTTGPGGKAQEILEESMPPILQALKSGSEHLRFRRSITYFSTLLDKDDRSIRIAAGEALALIFEVGKLEKLSGEAKESSGKGSAKKDLNSQRSSFRDILDFLEENEFLHDLFGFTPKRKQLPGDESRMSTSDKVSSFTCSATLIA</sequence>
<feature type="region of interest" description="Disordered" evidence="2">
    <location>
        <begin position="1"/>
        <end position="27"/>
    </location>
</feature>
<dbReference type="InterPro" id="IPR016024">
    <property type="entry name" value="ARM-type_fold"/>
</dbReference>
<evidence type="ECO:0000256" key="2">
    <source>
        <dbReference type="SAM" id="MobiDB-lite"/>
    </source>
</evidence>
<accession>A0A6A4LRU5</accession>
<dbReference type="InterPro" id="IPR007701">
    <property type="entry name" value="Interferon-rel_develop_reg_N"/>
</dbReference>
<dbReference type="Pfam" id="PF05004">
    <property type="entry name" value="IFRD"/>
    <property type="match status" value="2"/>
</dbReference>
<dbReference type="OrthoDB" id="686784at2759"/>
<evidence type="ECO:0000259" key="3">
    <source>
        <dbReference type="Pfam" id="PF05004"/>
    </source>
</evidence>
<dbReference type="InterPro" id="IPR039777">
    <property type="entry name" value="IFRD"/>
</dbReference>
<comment type="caution">
    <text evidence="4">The sequence shown here is derived from an EMBL/GenBank/DDBJ whole genome shotgun (WGS) entry which is preliminary data.</text>
</comment>
<dbReference type="Proteomes" id="UP000428333">
    <property type="component" value="Linkage Group LG06"/>
</dbReference>
<reference evidence="4 5" key="1">
    <citation type="journal article" date="2019" name="Genome Biol. Evol.">
        <title>The Rhododendron genome and chromosomal organization provide insight into shared whole-genome duplications across the heath family (Ericaceae).</title>
        <authorList>
            <person name="Soza V.L."/>
            <person name="Lindsley D."/>
            <person name="Waalkes A."/>
            <person name="Ramage E."/>
            <person name="Patwardhan R.P."/>
            <person name="Burton J.N."/>
            <person name="Adey A."/>
            <person name="Kumar A."/>
            <person name="Qiu R."/>
            <person name="Shendure J."/>
            <person name="Hall B."/>
        </authorList>
    </citation>
    <scope>NUCLEOTIDE SEQUENCE [LARGE SCALE GENOMIC DNA]</scope>
    <source>
        <strain evidence="4">RSF 1966-606</strain>
    </source>
</reference>
<evidence type="ECO:0000313" key="4">
    <source>
        <dbReference type="EMBL" id="KAE9457247.1"/>
    </source>
</evidence>
<evidence type="ECO:0000313" key="5">
    <source>
        <dbReference type="Proteomes" id="UP000428333"/>
    </source>
</evidence>
<gene>
    <name evidence="4" type="ORF">C3L33_10857</name>
</gene>
<proteinExistence type="inferred from homology"/>
<comment type="similarity">
    <text evidence="1">Belongs to the IFRD family.</text>
</comment>
<dbReference type="AlphaFoldDB" id="A0A6A4LRU5"/>
<feature type="non-terminal residue" evidence="4">
    <location>
        <position position="1"/>
    </location>
</feature>
<dbReference type="SUPFAM" id="SSF48371">
    <property type="entry name" value="ARM repeat"/>
    <property type="match status" value="1"/>
</dbReference>
<dbReference type="PANTHER" id="PTHR12354">
    <property type="entry name" value="INTERFERON-RELATED DEVELOPMENTAL REGULATOR"/>
    <property type="match status" value="1"/>
</dbReference>
<name>A0A6A4LRU5_9ERIC</name>